<dbReference type="PATRIC" id="fig|742726.3.peg.1877"/>
<evidence type="ECO:0000259" key="4">
    <source>
        <dbReference type="Pfam" id="PF25876"/>
    </source>
</evidence>
<dbReference type="InterPro" id="IPR058624">
    <property type="entry name" value="MdtA-like_HH"/>
</dbReference>
<dbReference type="Gene3D" id="1.10.287.470">
    <property type="entry name" value="Helix hairpin bin"/>
    <property type="match status" value="1"/>
</dbReference>
<dbReference type="Gene3D" id="2.40.50.100">
    <property type="match status" value="1"/>
</dbReference>
<dbReference type="RefSeq" id="WP_008862248.1">
    <property type="nucleotide sequence ID" value="NZ_JH815204.1"/>
</dbReference>
<dbReference type="GO" id="GO:0046677">
    <property type="term" value="P:response to antibiotic"/>
    <property type="evidence" value="ECO:0007669"/>
    <property type="project" value="TreeGrafter"/>
</dbReference>
<comment type="similarity">
    <text evidence="2">Belongs to the membrane fusion protein (MFP) (TC 8.A.1) family.</text>
</comment>
<dbReference type="GO" id="GO:0030313">
    <property type="term" value="C:cell envelope"/>
    <property type="evidence" value="ECO:0007669"/>
    <property type="project" value="UniProtKB-SubCell"/>
</dbReference>
<dbReference type="InterPro" id="IPR058792">
    <property type="entry name" value="Beta-barrel_RND_2"/>
</dbReference>
<reference evidence="8 9" key="1">
    <citation type="submission" date="2012-08" db="EMBL/GenBank/DDBJ databases">
        <title>The Genome Sequence of Barnesiella intestinihominis YIT 11860.</title>
        <authorList>
            <consortium name="The Broad Institute Genome Sequencing Platform"/>
            <person name="Earl A."/>
            <person name="Ward D."/>
            <person name="Feldgarden M."/>
            <person name="Gevers D."/>
            <person name="Morotomi M."/>
            <person name="Walker B."/>
            <person name="Young S.K."/>
            <person name="Zeng Q."/>
            <person name="Gargeya S."/>
            <person name="Fitzgerald M."/>
            <person name="Haas B."/>
            <person name="Abouelleil A."/>
            <person name="Alvarado L."/>
            <person name="Arachchi H.M."/>
            <person name="Berlin A.M."/>
            <person name="Chapman S.B."/>
            <person name="Goldberg J."/>
            <person name="Griggs A."/>
            <person name="Gujja S."/>
            <person name="Hansen M."/>
            <person name="Howarth C."/>
            <person name="Imamovic A."/>
            <person name="Larimer J."/>
            <person name="McCowen C."/>
            <person name="Montmayeur A."/>
            <person name="Murphy C."/>
            <person name="Neiman D."/>
            <person name="Pearson M."/>
            <person name="Priest M."/>
            <person name="Roberts A."/>
            <person name="Saif S."/>
            <person name="Shea T."/>
            <person name="Sisk P."/>
            <person name="Sykes S."/>
            <person name="Wortman J."/>
            <person name="Nusbaum C."/>
            <person name="Birren B."/>
        </authorList>
    </citation>
    <scope>NUCLEOTIDE SEQUENCE [LARGE SCALE GENOMIC DNA]</scope>
    <source>
        <strain evidence="8 9">YIT 11860</strain>
    </source>
</reference>
<comment type="subcellular location">
    <subcellularLocation>
        <location evidence="1">Cell envelope</location>
    </subcellularLocation>
</comment>
<dbReference type="AlphaFoldDB" id="K0XJE5"/>
<dbReference type="PANTHER" id="PTHR30158:SF10">
    <property type="entry name" value="CATION EFFLUX PUMP"/>
    <property type="match status" value="1"/>
</dbReference>
<dbReference type="Gene3D" id="2.40.30.170">
    <property type="match status" value="1"/>
</dbReference>
<feature type="domain" description="CusB-like beta-barrel" evidence="6">
    <location>
        <begin position="237"/>
        <end position="295"/>
    </location>
</feature>
<evidence type="ECO:0000256" key="1">
    <source>
        <dbReference type="ARBA" id="ARBA00004196"/>
    </source>
</evidence>
<gene>
    <name evidence="8" type="ORF">HMPREF9448_01789</name>
</gene>
<sequence length="378" mass="42223">MRRLFSYMPIVAVAVLFSLFSCQSKKGEKQSGDVRLPEISVAYPAVDSVVLIKSYPGYLTSLQTVDLVARVNGYLQQVAYTPGEIVKKGQLLFVIEPSQYEDAVEQAEAALKTAQAQYDYAENNYTRMKEAAQSDAISTIDLIQAESKLEQSRASVRNAEAALSTARIQLGYCYVKAPFEGRISRNLYDVGNYISGSLQSTKLATIYQDKKMYAYFNIEDNQYLKMLLNQSKGKHSVPSDRVEILFQEPTSRSYYGRLDYLSPNVDLSTGTLSIRAEVDNPAGELKSGLYISIRLPYGSREHAILVREASIATDQLGKYMYVVSDSNVVEYRPVETGQLVNDTLRVIDKGISPTDRYVTKALLKVRAGMPVRPVLEKN</sequence>
<dbReference type="Proteomes" id="UP000006044">
    <property type="component" value="Unassembled WGS sequence"/>
</dbReference>
<dbReference type="Pfam" id="PF25967">
    <property type="entry name" value="RND-MFP_C"/>
    <property type="match status" value="1"/>
</dbReference>
<dbReference type="GeneID" id="77849026"/>
<dbReference type="GO" id="GO:0015562">
    <property type="term" value="F:efflux transmembrane transporter activity"/>
    <property type="evidence" value="ECO:0007669"/>
    <property type="project" value="InterPro"/>
</dbReference>
<dbReference type="PANTHER" id="PTHR30158">
    <property type="entry name" value="ACRA/E-RELATED COMPONENT OF DRUG EFFLUX TRANSPORTER"/>
    <property type="match status" value="1"/>
</dbReference>
<dbReference type="InterPro" id="IPR058627">
    <property type="entry name" value="MdtA-like_C"/>
</dbReference>
<proteinExistence type="inferred from homology"/>
<dbReference type="eggNOG" id="COG0845">
    <property type="taxonomic scope" value="Bacteria"/>
</dbReference>
<feature type="domain" description="Multidrug resistance protein MdtA-like C-terminal permuted SH3" evidence="7">
    <location>
        <begin position="303"/>
        <end position="360"/>
    </location>
</feature>
<feature type="domain" description="Multidrug resistance protein MdtA-like alpha-helical hairpin" evidence="4">
    <location>
        <begin position="105"/>
        <end position="172"/>
    </location>
</feature>
<dbReference type="HOGENOM" id="CLU_018816_2_1_10"/>
<dbReference type="InterPro" id="IPR006143">
    <property type="entry name" value="RND_pump_MFP"/>
</dbReference>
<accession>K0XJE5</accession>
<evidence type="ECO:0000313" key="8">
    <source>
        <dbReference type="EMBL" id="EJZ63950.1"/>
    </source>
</evidence>
<name>K0XJE5_9BACT</name>
<dbReference type="NCBIfam" id="TIGR01730">
    <property type="entry name" value="RND_mfp"/>
    <property type="match status" value="1"/>
</dbReference>
<dbReference type="EMBL" id="ADLE01000011">
    <property type="protein sequence ID" value="EJZ63950.1"/>
    <property type="molecule type" value="Genomic_DNA"/>
</dbReference>
<comment type="caution">
    <text evidence="8">The sequence shown here is derived from an EMBL/GenBank/DDBJ whole genome shotgun (WGS) entry which is preliminary data.</text>
</comment>
<dbReference type="PROSITE" id="PS51257">
    <property type="entry name" value="PROKAR_LIPOPROTEIN"/>
    <property type="match status" value="1"/>
</dbReference>
<keyword evidence="3" id="KW-0175">Coiled coil</keyword>
<feature type="domain" description="Multidrug resistance protein MdtA-like barrel-sandwich hybrid" evidence="5">
    <location>
        <begin position="64"/>
        <end position="204"/>
    </location>
</feature>
<evidence type="ECO:0000256" key="2">
    <source>
        <dbReference type="ARBA" id="ARBA00009477"/>
    </source>
</evidence>
<evidence type="ECO:0000259" key="6">
    <source>
        <dbReference type="Pfam" id="PF25954"/>
    </source>
</evidence>
<dbReference type="Pfam" id="PF25876">
    <property type="entry name" value="HH_MFP_RND"/>
    <property type="match status" value="1"/>
</dbReference>
<dbReference type="InterPro" id="IPR058625">
    <property type="entry name" value="MdtA-like_BSH"/>
</dbReference>
<keyword evidence="9" id="KW-1185">Reference proteome</keyword>
<protein>
    <submittedName>
        <fullName evidence="8">Efflux transporter, RND family, MFP subunit</fullName>
    </submittedName>
</protein>
<dbReference type="Gene3D" id="2.40.420.20">
    <property type="match status" value="1"/>
</dbReference>
<dbReference type="Pfam" id="PF25954">
    <property type="entry name" value="Beta-barrel_RND_2"/>
    <property type="match status" value="1"/>
</dbReference>
<dbReference type="SUPFAM" id="SSF111369">
    <property type="entry name" value="HlyD-like secretion proteins"/>
    <property type="match status" value="1"/>
</dbReference>
<dbReference type="GO" id="GO:0005886">
    <property type="term" value="C:plasma membrane"/>
    <property type="evidence" value="ECO:0007669"/>
    <property type="project" value="TreeGrafter"/>
</dbReference>
<dbReference type="Pfam" id="PF25917">
    <property type="entry name" value="BSH_RND"/>
    <property type="match status" value="1"/>
</dbReference>
<evidence type="ECO:0000256" key="3">
    <source>
        <dbReference type="SAM" id="Coils"/>
    </source>
</evidence>
<evidence type="ECO:0000259" key="7">
    <source>
        <dbReference type="Pfam" id="PF25967"/>
    </source>
</evidence>
<feature type="coiled-coil region" evidence="3">
    <location>
        <begin position="104"/>
        <end position="169"/>
    </location>
</feature>
<organism evidence="8 9">
    <name type="scientific">Barnesiella intestinihominis YIT 11860</name>
    <dbReference type="NCBI Taxonomy" id="742726"/>
    <lineage>
        <taxon>Bacteria</taxon>
        <taxon>Pseudomonadati</taxon>
        <taxon>Bacteroidota</taxon>
        <taxon>Bacteroidia</taxon>
        <taxon>Bacteroidales</taxon>
        <taxon>Barnesiellaceae</taxon>
        <taxon>Barnesiella</taxon>
    </lineage>
</organism>
<evidence type="ECO:0000259" key="5">
    <source>
        <dbReference type="Pfam" id="PF25917"/>
    </source>
</evidence>
<dbReference type="STRING" id="742726.HMPREF9448_01789"/>
<evidence type="ECO:0000313" key="9">
    <source>
        <dbReference type="Proteomes" id="UP000006044"/>
    </source>
</evidence>